<dbReference type="AlphaFoldDB" id="A0A256GAX7"/>
<evidence type="ECO:0000313" key="1">
    <source>
        <dbReference type="EMBL" id="OYR24208.1"/>
    </source>
</evidence>
<dbReference type="PANTHER" id="PTHR41313:SF1">
    <property type="entry name" value="DNA METHYLASE ADENINE-SPECIFIC DOMAIN-CONTAINING PROTEIN"/>
    <property type="match status" value="1"/>
</dbReference>
<comment type="caution">
    <text evidence="1">The sequence shown here is derived from an EMBL/GenBank/DDBJ whole genome shotgun (WGS) entry which is preliminary data.</text>
</comment>
<evidence type="ECO:0000313" key="2">
    <source>
        <dbReference type="Proteomes" id="UP000216478"/>
    </source>
</evidence>
<keyword evidence="2" id="KW-1185">Reference proteome</keyword>
<dbReference type="EMBL" id="NNRL01000045">
    <property type="protein sequence ID" value="OYR24208.1"/>
    <property type="molecule type" value="Genomic_DNA"/>
</dbReference>
<gene>
    <name evidence="1" type="ORF">CEV33_4660</name>
</gene>
<dbReference type="PANTHER" id="PTHR41313">
    <property type="entry name" value="ADENINE-SPECIFIC METHYLTRANSFERASE"/>
    <property type="match status" value="1"/>
</dbReference>
<accession>A0A256GAX7</accession>
<dbReference type="Proteomes" id="UP000216478">
    <property type="component" value="Unassembled WGS sequence"/>
</dbReference>
<proteinExistence type="predicted"/>
<organism evidence="1 2">
    <name type="scientific">Brucella grignonensis</name>
    <dbReference type="NCBI Taxonomy" id="94627"/>
    <lineage>
        <taxon>Bacteria</taxon>
        <taxon>Pseudomonadati</taxon>
        <taxon>Pseudomonadota</taxon>
        <taxon>Alphaproteobacteria</taxon>
        <taxon>Hyphomicrobiales</taxon>
        <taxon>Brucellaceae</taxon>
        <taxon>Brucella/Ochrobactrum group</taxon>
        <taxon>Brucella</taxon>
    </lineage>
</organism>
<protein>
    <submittedName>
        <fullName evidence="1">Tiorf47 domain protein</fullName>
    </submittedName>
</protein>
<name>A0A256GAX7_9HYPH</name>
<dbReference type="InterPro" id="IPR052933">
    <property type="entry name" value="DNA_Protect_Modify"/>
</dbReference>
<sequence>MISSAADALAVVLNERGRVDVDHIAELLHRDPQDVVAELGSAIFQDPADGSWQMADAYLSGHVRDKLKVAEAAALLDPVYERNVTALQGVQPVDLRPSDITARLGAPWIPALDVVAFVKETMNVDIKIHHMPELASWTVDARQLGYLAVGTSEWGTGRRHAGELLTDALNSRVPQIFDTIKDGDSERRVLNVVDTEAAKEKLHKIKEAFQRWIWSDPDRTDRLARVYNDRFNNIAPRAFDGSHLKLPGASGAFSLYG</sequence>
<reference evidence="1 2" key="1">
    <citation type="submission" date="2017-07" db="EMBL/GenBank/DDBJ databases">
        <title>Phylogenetic study on the rhizospheric bacterium Ochrobactrum sp. A44.</title>
        <authorList>
            <person name="Krzyzanowska D.M."/>
            <person name="Ossowicki A."/>
            <person name="Rajewska M."/>
            <person name="Maciag T."/>
            <person name="Kaczynski Z."/>
            <person name="Czerwicka M."/>
            <person name="Jafra S."/>
        </authorList>
    </citation>
    <scope>NUCLEOTIDE SEQUENCE [LARGE SCALE GENOMIC DNA]</scope>
    <source>
        <strain evidence="1 2">OgA9a</strain>
    </source>
</reference>
<feature type="non-terminal residue" evidence="1">
    <location>
        <position position="257"/>
    </location>
</feature>